<dbReference type="AlphaFoldDB" id="A0A090M284"/>
<organism evidence="2 3">
    <name type="scientific">Ostreococcus tauri</name>
    <name type="common">Marine green alga</name>
    <dbReference type="NCBI Taxonomy" id="70448"/>
    <lineage>
        <taxon>Eukaryota</taxon>
        <taxon>Viridiplantae</taxon>
        <taxon>Chlorophyta</taxon>
        <taxon>Mamiellophyceae</taxon>
        <taxon>Mamiellales</taxon>
        <taxon>Bathycoccaceae</taxon>
        <taxon>Ostreococcus</taxon>
    </lineage>
</organism>
<proteinExistence type="predicted"/>
<dbReference type="InterPro" id="IPR008479">
    <property type="entry name" value="DUF760"/>
</dbReference>
<dbReference type="InParanoid" id="A0A090M284"/>
<comment type="caution">
    <text evidence="2">The sequence shown here is derived from an EMBL/GenBank/DDBJ whole genome shotgun (WGS) entry which is preliminary data.</text>
</comment>
<protein>
    <submittedName>
        <fullName evidence="2">Uncharacterized protein</fullName>
    </submittedName>
</protein>
<name>A0A090M284_OSTTA</name>
<reference evidence="3" key="1">
    <citation type="journal article" date="2006" name="Proc. Natl. Acad. Sci. U.S.A.">
        <title>Genome analysis of the smallest free-living eukaryote Ostreococcus tauri unveils many unique features.</title>
        <authorList>
            <person name="Derelle E."/>
            <person name="Ferraz C."/>
            <person name="Rombauts S."/>
            <person name="Rouze P."/>
            <person name="Worden A.Z."/>
            <person name="Robbens S."/>
            <person name="Partensky F."/>
            <person name="Degroeve S."/>
            <person name="Echeynie S."/>
            <person name="Cooke R."/>
            <person name="Saeys Y."/>
            <person name="Wuyts J."/>
            <person name="Jabbari K."/>
            <person name="Bowler C."/>
            <person name="Panaud O."/>
            <person name="Piegu B."/>
            <person name="Ball S.G."/>
            <person name="Ral J.-P."/>
            <person name="Bouget F.-Y."/>
            <person name="Piganeau G."/>
            <person name="De Baets B."/>
            <person name="Picard A."/>
            <person name="Delseny M."/>
            <person name="Demaille J."/>
            <person name="Van de Peer Y."/>
            <person name="Moreau H."/>
        </authorList>
    </citation>
    <scope>NUCLEOTIDE SEQUENCE [LARGE SCALE GENOMIC DNA]</scope>
    <source>
        <strain evidence="3">OTTH 0595 / CCAP 157/2 / RCC745</strain>
    </source>
</reference>
<evidence type="ECO:0000313" key="3">
    <source>
        <dbReference type="Proteomes" id="UP000009170"/>
    </source>
</evidence>
<dbReference type="Pfam" id="PF05542">
    <property type="entry name" value="DUF760"/>
    <property type="match status" value="1"/>
</dbReference>
<accession>A0A090M284</accession>
<dbReference type="PANTHER" id="PTHR31808:SF4">
    <property type="entry name" value="LIGASE, PUTATIVE (DUF760)-RELATED"/>
    <property type="match status" value="1"/>
</dbReference>
<dbReference type="InterPro" id="IPR038925">
    <property type="entry name" value="At3g17800-like"/>
</dbReference>
<evidence type="ECO:0000256" key="1">
    <source>
        <dbReference type="SAM" id="MobiDB-lite"/>
    </source>
</evidence>
<dbReference type="KEGG" id="ota:OT_ostta06g01690"/>
<dbReference type="GeneID" id="9833360"/>
<gene>
    <name evidence="2" type="ORF">OT_ostta06g01690</name>
</gene>
<feature type="compositionally biased region" description="Low complexity" evidence="1">
    <location>
        <begin position="36"/>
        <end position="49"/>
    </location>
</feature>
<evidence type="ECO:0000313" key="2">
    <source>
        <dbReference type="EMBL" id="CEF98311.1"/>
    </source>
</evidence>
<sequence>MTRMTTIPASSSSATRRGSIGSTRGGRLGSMSTRWGMTSSRGARAASMGSSGGGDETAAAAAAAAAAASYVPKTATRSLRGVECRTELGMSLAETYELRGNEAFEEASGRALKGLVDEGFTAGEGLETDECDMDCVIGRTALTRMEVEDIMYLKAARVVLEAGGDDSESASERRGRFRLAHRCQRLQSVLPKGSDEFMINLVLRVLENVSKNSKQVGLTHSVTTSTLADVYLKCASFGYFLQASQRRFELEHAMSAMMEFVHLDTVGYSGKMPRYRVLRSTLQAMQEETPSGKKNKRVSGYEVPVLLRVPNGFPLRNNLITLKQYVDEMGPQARAHAARFASVEAAEVLQLHVSLLFAGDRDCVLTSLGQYRRKPHRSVDDDTTDERITVHVNQLKHIVLEACAFGASLAKTERSIDAETGSLESKPLLTRI</sequence>
<feature type="region of interest" description="Disordered" evidence="1">
    <location>
        <begin position="1"/>
        <end position="55"/>
    </location>
</feature>
<reference evidence="2 3" key="2">
    <citation type="journal article" date="2014" name="BMC Genomics">
        <title>An improved genome of the model marine alga Ostreococcus tauri unfolds by assessing Illumina de novo assemblies.</title>
        <authorList>
            <person name="Blanc-Mathieu R."/>
            <person name="Verhelst B."/>
            <person name="Derelle E."/>
            <person name="Rombauts S."/>
            <person name="Bouget F.Y."/>
            <person name="Carre I."/>
            <person name="Chateau A."/>
            <person name="Eyre-Walker A."/>
            <person name="Grimsley N."/>
            <person name="Moreau H."/>
            <person name="Piegu B."/>
            <person name="Rivals E."/>
            <person name="Schackwitz W."/>
            <person name="Van de Peer Y."/>
            <person name="Piganeau G."/>
        </authorList>
    </citation>
    <scope>NUCLEOTIDE SEQUENCE [LARGE SCALE GENOMIC DNA]</scope>
    <source>
        <strain evidence="3">OTTH 0595 / CCAP 157/2 / RCC745</strain>
    </source>
</reference>
<dbReference type="OrthoDB" id="10398412at2759"/>
<dbReference type="PANTHER" id="PTHR31808">
    <property type="entry name" value="EXPRESSED PROTEIN"/>
    <property type="match status" value="1"/>
</dbReference>
<dbReference type="EMBL" id="CAID01000006">
    <property type="protein sequence ID" value="CEF98311.1"/>
    <property type="molecule type" value="Genomic_DNA"/>
</dbReference>
<feature type="compositionally biased region" description="Low complexity" evidence="1">
    <location>
        <begin position="9"/>
        <end position="22"/>
    </location>
</feature>
<dbReference type="Proteomes" id="UP000009170">
    <property type="component" value="Unassembled WGS sequence"/>
</dbReference>
<dbReference type="RefSeq" id="XP_022839199.1">
    <property type="nucleotide sequence ID" value="XM_022983995.1"/>
</dbReference>
<keyword evidence="3" id="KW-1185">Reference proteome</keyword>